<dbReference type="Pfam" id="PF00400">
    <property type="entry name" value="WD40"/>
    <property type="match status" value="1"/>
</dbReference>
<organism evidence="4 5">
    <name type="scientific">Polyodon spathula</name>
    <name type="common">North American paddlefish</name>
    <name type="synonym">Squalus spathula</name>
    <dbReference type="NCBI Taxonomy" id="7913"/>
    <lineage>
        <taxon>Eukaryota</taxon>
        <taxon>Metazoa</taxon>
        <taxon>Chordata</taxon>
        <taxon>Craniata</taxon>
        <taxon>Vertebrata</taxon>
        <taxon>Euteleostomi</taxon>
        <taxon>Actinopterygii</taxon>
        <taxon>Chondrostei</taxon>
        <taxon>Acipenseriformes</taxon>
        <taxon>Polyodontidae</taxon>
        <taxon>Polyodon</taxon>
    </lineage>
</organism>
<evidence type="ECO:0000256" key="3">
    <source>
        <dbReference type="PROSITE-ProRule" id="PRU00221"/>
    </source>
</evidence>
<dbReference type="Proteomes" id="UP001166093">
    <property type="component" value="Unassembled WGS sequence"/>
</dbReference>
<dbReference type="SUPFAM" id="SSF50978">
    <property type="entry name" value="WD40 repeat-like"/>
    <property type="match status" value="1"/>
</dbReference>
<evidence type="ECO:0000313" key="5">
    <source>
        <dbReference type="Proteomes" id="UP001166093"/>
    </source>
</evidence>
<dbReference type="InterPro" id="IPR001680">
    <property type="entry name" value="WD40_rpt"/>
</dbReference>
<keyword evidence="3" id="KW-0853">WD repeat</keyword>
<dbReference type="InterPro" id="IPR015943">
    <property type="entry name" value="WD40/YVTN_repeat-like_dom_sf"/>
</dbReference>
<dbReference type="InterPro" id="IPR036322">
    <property type="entry name" value="WD40_repeat_dom_sf"/>
</dbReference>
<evidence type="ECO:0000256" key="1">
    <source>
        <dbReference type="ARBA" id="ARBA00008070"/>
    </source>
</evidence>
<evidence type="ECO:0000313" key="4">
    <source>
        <dbReference type="EMBL" id="MBN3279054.1"/>
    </source>
</evidence>
<keyword evidence="5" id="KW-1185">Reference proteome</keyword>
<dbReference type="PROSITE" id="PS50082">
    <property type="entry name" value="WD_REPEATS_2"/>
    <property type="match status" value="1"/>
</dbReference>
<gene>
    <name evidence="4" type="primary">Stxbp5_0</name>
    <name evidence="4" type="ORF">GTO93_0007326</name>
</gene>
<evidence type="ECO:0000256" key="2">
    <source>
        <dbReference type="ARBA" id="ARBA00022483"/>
    </source>
</evidence>
<feature type="non-terminal residue" evidence="4">
    <location>
        <position position="1"/>
    </location>
</feature>
<keyword evidence="2" id="KW-0268">Exocytosis</keyword>
<dbReference type="Gene3D" id="2.130.10.10">
    <property type="entry name" value="YVTN repeat-like/Quinoprotein amine dehydrogenase"/>
    <property type="match status" value="2"/>
</dbReference>
<dbReference type="EMBL" id="JAAWVQ010084999">
    <property type="protein sequence ID" value="MBN3279054.1"/>
    <property type="molecule type" value="Genomic_DNA"/>
</dbReference>
<name>A0ABS2XXF1_POLSP</name>
<feature type="repeat" description="WD" evidence="3">
    <location>
        <begin position="222"/>
        <end position="263"/>
    </location>
</feature>
<protein>
    <submittedName>
        <fullName evidence="4">STXB5 protein</fullName>
    </submittedName>
</protein>
<comment type="similarity">
    <text evidence="1">Belongs to the WD repeat L(2)GL family.</text>
</comment>
<dbReference type="PANTHER" id="PTHR10241">
    <property type="entry name" value="LETHAL 2 GIANT LARVAE PROTEIN"/>
    <property type="match status" value="1"/>
</dbReference>
<reference evidence="4" key="1">
    <citation type="journal article" date="2021" name="Cell">
        <title>Tracing the genetic footprints of vertebrate landing in non-teleost ray-finned fishes.</title>
        <authorList>
            <person name="Bi X."/>
            <person name="Wang K."/>
            <person name="Yang L."/>
            <person name="Pan H."/>
            <person name="Jiang H."/>
            <person name="Wei Q."/>
            <person name="Fang M."/>
            <person name="Yu H."/>
            <person name="Zhu C."/>
            <person name="Cai Y."/>
            <person name="He Y."/>
            <person name="Gan X."/>
            <person name="Zeng H."/>
            <person name="Yu D."/>
            <person name="Zhu Y."/>
            <person name="Jiang H."/>
            <person name="Qiu Q."/>
            <person name="Yang H."/>
            <person name="Zhang Y.E."/>
            <person name="Wang W."/>
            <person name="Zhu M."/>
            <person name="He S."/>
            <person name="Zhang G."/>
        </authorList>
    </citation>
    <scope>NUCLEOTIDE SEQUENCE</scope>
    <source>
        <strain evidence="4">Pddl_001</strain>
    </source>
</reference>
<dbReference type="PANTHER" id="PTHR10241:SF22">
    <property type="entry name" value="SYNTAXIN-BINDING PROTEIN 5"/>
    <property type="match status" value="1"/>
</dbReference>
<proteinExistence type="inferred from homology"/>
<accession>A0ABS2XXF1</accession>
<dbReference type="SMART" id="SM00320">
    <property type="entry name" value="WD40"/>
    <property type="match status" value="5"/>
</dbReference>
<sequence>FVNLQTVRHGFPYQPSAMAFDPVQKILAVGTQNGSLRLFGRPGVECYCQHDNGAAVIQLQFLINEGALVSALADDSIHLWNLRQKRPAILHSLKFNRERITFCHLPFQSKWFYVGTERGNIHIVNVESFTLSGYVIMWNKAIELSSKAHPGPVVHISDNPIDEGKLLIGFESGTVVLWDLKSKKADYRYTYDESGKQEELKESWRKGTVKAFSYVKLCCSPLAKSRQAIHSVAWHHEGKQFICSHSDGSLTIWNVRSPAKSAQIITPHGKSKTFILLQILSTAGQTPFLCK</sequence>
<comment type="caution">
    <text evidence="4">The sequence shown here is derived from an EMBL/GenBank/DDBJ whole genome shotgun (WGS) entry which is preliminary data.</text>
</comment>
<feature type="non-terminal residue" evidence="4">
    <location>
        <position position="291"/>
    </location>
</feature>